<dbReference type="SMART" id="SM00212">
    <property type="entry name" value="UBCc"/>
    <property type="match status" value="1"/>
</dbReference>
<dbReference type="GO" id="GO:0016740">
    <property type="term" value="F:transferase activity"/>
    <property type="evidence" value="ECO:0007669"/>
    <property type="project" value="UniProtKB-KW"/>
</dbReference>
<feature type="domain" description="UBC core" evidence="4">
    <location>
        <begin position="727"/>
        <end position="891"/>
    </location>
</feature>
<keyword evidence="2" id="KW-0833">Ubl conjugation pathway</keyword>
<proteinExistence type="predicted"/>
<name>A0A383WP93_TETOB</name>
<dbReference type="InterPro" id="IPR000608">
    <property type="entry name" value="UBC"/>
</dbReference>
<evidence type="ECO:0000256" key="1">
    <source>
        <dbReference type="ARBA" id="ARBA00022679"/>
    </source>
</evidence>
<dbReference type="CDD" id="cd23810">
    <property type="entry name" value="UBCc_BIRC6"/>
    <property type="match status" value="1"/>
</dbReference>
<evidence type="ECO:0000313" key="5">
    <source>
        <dbReference type="EMBL" id="SZX79083.1"/>
    </source>
</evidence>
<evidence type="ECO:0000256" key="2">
    <source>
        <dbReference type="ARBA" id="ARBA00022786"/>
    </source>
</evidence>
<dbReference type="EMBL" id="FNXT01001351">
    <property type="protein sequence ID" value="SZX79083.1"/>
    <property type="molecule type" value="Genomic_DNA"/>
</dbReference>
<reference evidence="5 6" key="1">
    <citation type="submission" date="2016-10" db="EMBL/GenBank/DDBJ databases">
        <authorList>
            <person name="Cai Z."/>
        </authorList>
    </citation>
    <scope>NUCLEOTIDE SEQUENCE [LARGE SCALE GENOMIC DNA]</scope>
</reference>
<dbReference type="PROSITE" id="PS50127">
    <property type="entry name" value="UBC_2"/>
    <property type="match status" value="1"/>
</dbReference>
<feature type="compositionally biased region" description="Low complexity" evidence="3">
    <location>
        <begin position="525"/>
        <end position="545"/>
    </location>
</feature>
<keyword evidence="6" id="KW-1185">Reference proteome</keyword>
<dbReference type="InterPro" id="IPR016135">
    <property type="entry name" value="UBQ-conjugating_enzyme/RWD"/>
</dbReference>
<sequence>MVWTCSACTFINDDNAVCECCGTRRHGSQHAAAQAPTAAGATAAPAGHYVVCIDSEDEDSQQQPEADFARARPAVSKPAAQRDTQRRQQQEGLYVLDCGCHGDAAELFHKLQAQAQALQQLPACSLQDAVQALACPRCSKLISNADAYKLLGAPGLSLVYAALVRQVAAAHDASMPSAAPPSCSSCPDGTAVLAAAALSRSSSGGGQFPAKQLLQSALEARQLPKPRAVAACAAALQAHLGPSCKWFCTGCDAKWPKDSSSSPAAAAAATGEVAAAMRKALQLWEQLALLQQVMTAAAGETCAAAAPAAAAAAAGRGRGAKRGASSSSSSSRGRGGRGRSSGSSAWAAGTGYGGSGQHMTASTQHAMEAAAQRQVQSDAALQQHLSNIAAFIAGRPIAAAAAAAMESAAAGNGAAPSGSGSRKRQRQDAAAAEATPAAPAGIQPQPAAAAAGVGVGALCLAGCAVLLGGPLAWLLRLLFSNDSMMDVGGRQALYREAMTLLRLIGSCTDLLPLLQLPADDPRDATPPAAAAAAGNPGSSSSSNSTLLSALQRLDQQARLFQKSAQQLMQDEGDEECTAAVCLALDLSGLVADVADANAMFNATLAAEKGLLQLQLLSAAAGPATAPAAPATTAAQPGQQGNGSSSRRQPAAQQHTTGGGAAAPAAPPSAAAAAAAAFEARYVAAMRPYQFIEADLAGSHYFSKAGGKGKAAGGEASAAAAAAAAGQSRLRRITEELGALSTSLPLNADSSILLAVDAQRMDVLRALLLPHPDTPYGGGAFLFDILLPDEYPDKPPMVQFLTTGGGKVRFNPNLYNCGKVCLSLLGTWQGPSWEPGVSTLLQVLVSLQSMVFVPDPFYNEPGYESYAKSARGQQQAADYNKDLRTQTAKFAILEALRSPDPIFKQALQVHFLLKSKALTDMLQRWLTDAGREQGQLGEHVKQIRAELAKLPSPAALAAAPATAAEAAQQQQHRQEQQQQQQERPSRRRKQDLPGPHPAAAAAAAACEAQDGSDVIDLT</sequence>
<feature type="compositionally biased region" description="Low complexity" evidence="3">
    <location>
        <begin position="340"/>
        <end position="349"/>
    </location>
</feature>
<feature type="compositionally biased region" description="Low complexity" evidence="3">
    <location>
        <begin position="626"/>
        <end position="638"/>
    </location>
</feature>
<feature type="region of interest" description="Disordered" evidence="3">
    <location>
        <begin position="410"/>
        <end position="440"/>
    </location>
</feature>
<dbReference type="AlphaFoldDB" id="A0A383WP93"/>
<feature type="region of interest" description="Disordered" evidence="3">
    <location>
        <begin position="518"/>
        <end position="545"/>
    </location>
</feature>
<evidence type="ECO:0000259" key="4">
    <source>
        <dbReference type="PROSITE" id="PS50127"/>
    </source>
</evidence>
<feature type="compositionally biased region" description="Low complexity" evidence="3">
    <location>
        <begin position="953"/>
        <end position="981"/>
    </location>
</feature>
<dbReference type="Pfam" id="PF00179">
    <property type="entry name" value="UQ_con"/>
    <property type="match status" value="1"/>
</dbReference>
<dbReference type="STRING" id="3088.A0A383WP93"/>
<evidence type="ECO:0000256" key="3">
    <source>
        <dbReference type="SAM" id="MobiDB-lite"/>
    </source>
</evidence>
<dbReference type="SUPFAM" id="SSF54495">
    <property type="entry name" value="UBC-like"/>
    <property type="match status" value="1"/>
</dbReference>
<feature type="compositionally biased region" description="Polar residues" evidence="3">
    <location>
        <begin position="641"/>
        <end position="655"/>
    </location>
</feature>
<feature type="region of interest" description="Disordered" evidence="3">
    <location>
        <begin position="626"/>
        <end position="665"/>
    </location>
</feature>
<feature type="compositionally biased region" description="Low complexity" evidence="3">
    <location>
        <begin position="429"/>
        <end position="440"/>
    </location>
</feature>
<dbReference type="PANTHER" id="PTHR46116:SF39">
    <property type="entry name" value="BACULOVIRAL IAP REPEAT-CONTAINING PROTEIN 6"/>
    <property type="match status" value="1"/>
</dbReference>
<protein>
    <recommendedName>
        <fullName evidence="4">UBC core domain-containing protein</fullName>
    </recommendedName>
</protein>
<feature type="compositionally biased region" description="Low complexity" evidence="3">
    <location>
        <begin position="322"/>
        <end position="332"/>
    </location>
</feature>
<dbReference type="Gene3D" id="3.10.110.10">
    <property type="entry name" value="Ubiquitin Conjugating Enzyme"/>
    <property type="match status" value="1"/>
</dbReference>
<accession>A0A383WP93</accession>
<keyword evidence="1" id="KW-0808">Transferase</keyword>
<evidence type="ECO:0000313" key="6">
    <source>
        <dbReference type="Proteomes" id="UP000256970"/>
    </source>
</evidence>
<feature type="region of interest" description="Disordered" evidence="3">
    <location>
        <begin position="953"/>
        <end position="1017"/>
    </location>
</feature>
<dbReference type="PANTHER" id="PTHR46116">
    <property type="entry name" value="(E3-INDEPENDENT) E2 UBIQUITIN-CONJUGATING ENZYME"/>
    <property type="match status" value="1"/>
</dbReference>
<gene>
    <name evidence="5" type="ORF">BQ4739_LOCUS19373</name>
</gene>
<organism evidence="5 6">
    <name type="scientific">Tetradesmus obliquus</name>
    <name type="common">Green alga</name>
    <name type="synonym">Acutodesmus obliquus</name>
    <dbReference type="NCBI Taxonomy" id="3088"/>
    <lineage>
        <taxon>Eukaryota</taxon>
        <taxon>Viridiplantae</taxon>
        <taxon>Chlorophyta</taxon>
        <taxon>core chlorophytes</taxon>
        <taxon>Chlorophyceae</taxon>
        <taxon>CS clade</taxon>
        <taxon>Sphaeropleales</taxon>
        <taxon>Scenedesmaceae</taxon>
        <taxon>Tetradesmus</taxon>
    </lineage>
</organism>
<feature type="region of interest" description="Disordered" evidence="3">
    <location>
        <begin position="62"/>
        <end position="87"/>
    </location>
</feature>
<feature type="region of interest" description="Disordered" evidence="3">
    <location>
        <begin position="316"/>
        <end position="370"/>
    </location>
</feature>
<dbReference type="Proteomes" id="UP000256970">
    <property type="component" value="Unassembled WGS sequence"/>
</dbReference>